<evidence type="ECO:0000313" key="1">
    <source>
        <dbReference type="EMBL" id="MCF5653441.1"/>
    </source>
</evidence>
<dbReference type="EMBL" id="WJZX01000001">
    <property type="protein sequence ID" value="MCF5653441.1"/>
    <property type="molecule type" value="Genomic_DNA"/>
</dbReference>
<gene>
    <name evidence="1" type="ORF">GIV46_00245</name>
</gene>
<protein>
    <submittedName>
        <fullName evidence="1">Uncharacterized protein</fullName>
    </submittedName>
</protein>
<comment type="caution">
    <text evidence="1">The sequence shown here is derived from an EMBL/GenBank/DDBJ whole genome shotgun (WGS) entry which is preliminary data.</text>
</comment>
<evidence type="ECO:0000313" key="2">
    <source>
        <dbReference type="Proteomes" id="UP000814126"/>
    </source>
</evidence>
<dbReference type="Proteomes" id="UP000814126">
    <property type="component" value="Unassembled WGS sequence"/>
</dbReference>
<reference evidence="1" key="1">
    <citation type="submission" date="2019-11" db="EMBL/GenBank/DDBJ databases">
        <title>Epiphytic Pseudomonas syringae from cherry orchards.</title>
        <authorList>
            <person name="Hulin M.T."/>
        </authorList>
    </citation>
    <scope>NUCLEOTIDE SEQUENCE</scope>
    <source>
        <strain evidence="1">PA-2-1F</strain>
    </source>
</reference>
<dbReference type="RefSeq" id="WP_015371118.1">
    <property type="nucleotide sequence ID" value="NZ_JAAQXP010000003.1"/>
</dbReference>
<sequence length="121" mass="12984">MIIPPSEFATSGKITTRSDIPALNDRASDVNFFLSEIHQTATPDNGTLRAVASSESTWPATESTTIARQLSKGFRDASQNRQTTEASKFPQLLAESHVNVMSQIKVVGAIAKACDKISSMG</sequence>
<proteinExistence type="predicted"/>
<dbReference type="GeneID" id="45486086"/>
<name>A0AAP2RYC6_9PSED</name>
<dbReference type="AlphaFoldDB" id="A0AAP2RYC6"/>
<organism evidence="1 2">
    <name type="scientific">Pseudomonas poae</name>
    <dbReference type="NCBI Taxonomy" id="200451"/>
    <lineage>
        <taxon>Bacteria</taxon>
        <taxon>Pseudomonadati</taxon>
        <taxon>Pseudomonadota</taxon>
        <taxon>Gammaproteobacteria</taxon>
        <taxon>Pseudomonadales</taxon>
        <taxon>Pseudomonadaceae</taxon>
        <taxon>Pseudomonas</taxon>
    </lineage>
</organism>
<accession>A0AAP2RYC6</accession>